<dbReference type="PANTHER" id="PTHR46482">
    <property type="entry name" value="5'-ADENYLYLSULFATE REDUCTASE 3, CHLOROPLASTIC"/>
    <property type="match status" value="1"/>
</dbReference>
<dbReference type="Gene3D" id="3.40.50.620">
    <property type="entry name" value="HUPs"/>
    <property type="match status" value="1"/>
</dbReference>
<reference evidence="7" key="1">
    <citation type="submission" date="2023-03" db="EMBL/GenBank/DDBJ databases">
        <authorList>
            <person name="Steffen K."/>
            <person name="Cardenas P."/>
        </authorList>
    </citation>
    <scope>NUCLEOTIDE SEQUENCE</scope>
</reference>
<dbReference type="InterPro" id="IPR002500">
    <property type="entry name" value="PAPS_reduct_dom"/>
</dbReference>
<dbReference type="AlphaFoldDB" id="A0AA35RPQ5"/>
<keyword evidence="5" id="KW-0411">Iron-sulfur</keyword>
<dbReference type="InterPro" id="IPR014729">
    <property type="entry name" value="Rossmann-like_a/b/a_fold"/>
</dbReference>
<evidence type="ECO:0000313" key="7">
    <source>
        <dbReference type="EMBL" id="CAI8014959.1"/>
    </source>
</evidence>
<dbReference type="Proteomes" id="UP001174909">
    <property type="component" value="Unassembled WGS sequence"/>
</dbReference>
<evidence type="ECO:0000256" key="5">
    <source>
        <dbReference type="ARBA" id="ARBA00023014"/>
    </source>
</evidence>
<keyword evidence="3" id="KW-0560">Oxidoreductase</keyword>
<evidence type="ECO:0000256" key="4">
    <source>
        <dbReference type="ARBA" id="ARBA00023004"/>
    </source>
</evidence>
<evidence type="ECO:0000256" key="3">
    <source>
        <dbReference type="ARBA" id="ARBA00023002"/>
    </source>
</evidence>
<gene>
    <name evidence="7" type="ORF">GBAR_LOCUS9319</name>
</gene>
<protein>
    <submittedName>
        <fullName evidence="7">Thioredoxin-dependent 5'-adenylylsulfate reductase</fullName>
    </submittedName>
</protein>
<comment type="caution">
    <text evidence="7">The sequence shown here is derived from an EMBL/GenBank/DDBJ whole genome shotgun (WGS) entry which is preliminary data.</text>
</comment>
<dbReference type="Pfam" id="PF01507">
    <property type="entry name" value="PAPS_reduct"/>
    <property type="match status" value="1"/>
</dbReference>
<organism evidence="7 8">
    <name type="scientific">Geodia barretti</name>
    <name type="common">Barrett's horny sponge</name>
    <dbReference type="NCBI Taxonomy" id="519541"/>
    <lineage>
        <taxon>Eukaryota</taxon>
        <taxon>Metazoa</taxon>
        <taxon>Porifera</taxon>
        <taxon>Demospongiae</taxon>
        <taxon>Heteroscleromorpha</taxon>
        <taxon>Tetractinellida</taxon>
        <taxon>Astrophorina</taxon>
        <taxon>Geodiidae</taxon>
        <taxon>Geodia</taxon>
    </lineage>
</organism>
<feature type="domain" description="Phosphoadenosine phosphosulphate reductase" evidence="6">
    <location>
        <begin position="150"/>
        <end position="225"/>
    </location>
</feature>
<keyword evidence="8" id="KW-1185">Reference proteome</keyword>
<dbReference type="GO" id="GO:0019379">
    <property type="term" value="P:sulfate assimilation, phosphoadenylyl sulfate reduction by phosphoadenylyl-sulfate reductase (thioredoxin)"/>
    <property type="evidence" value="ECO:0007669"/>
    <property type="project" value="InterPro"/>
</dbReference>
<name>A0AA35RPQ5_GEOBA</name>
<keyword evidence="4" id="KW-0408">Iron</keyword>
<comment type="cofactor">
    <cofactor evidence="1">
        <name>[4Fe-4S] cluster</name>
        <dbReference type="ChEBI" id="CHEBI:49883"/>
    </cofactor>
</comment>
<dbReference type="GO" id="GO:0046872">
    <property type="term" value="F:metal ion binding"/>
    <property type="evidence" value="ECO:0007669"/>
    <property type="project" value="UniProtKB-KW"/>
</dbReference>
<sequence length="259" mass="29341">MPVPVSKRLGVQELADLNERFESACDGCLRHAVNERFGAGAAQMSSFRLEDVALFDMFWRVNQQARLVTLDTWRLRDGNGNVDTVMVQDTGCPLHNARIEAGTNWPRACGVWQRMVGEHGFNLFYRGPGWRLDCLCTGGRSSSLERFCLAGIDAWITGLRRDQGMERGNIGIVEWEEPRANYKINPLANWTFEEVRNYVEEHAVPYNELHDKNYPSIGCAPCTRAIESGEDPRAGRWWWESDPNAKECGLHLVALAARL</sequence>
<evidence type="ECO:0000313" key="8">
    <source>
        <dbReference type="Proteomes" id="UP001174909"/>
    </source>
</evidence>
<dbReference type="InterPro" id="IPR004511">
    <property type="entry name" value="PAPS/APS_Rdtase"/>
</dbReference>
<dbReference type="GO" id="GO:0004604">
    <property type="term" value="F:phosphoadenylyl-sulfate reductase (thioredoxin) activity"/>
    <property type="evidence" value="ECO:0007669"/>
    <property type="project" value="InterPro"/>
</dbReference>
<proteinExistence type="inferred from homology"/>
<evidence type="ECO:0000256" key="1">
    <source>
        <dbReference type="ARBA" id="ARBA00001966"/>
    </source>
</evidence>
<dbReference type="HAMAP" id="MF_00063">
    <property type="entry name" value="CysH"/>
    <property type="match status" value="1"/>
</dbReference>
<accession>A0AA35RPQ5</accession>
<evidence type="ECO:0000256" key="2">
    <source>
        <dbReference type="ARBA" id="ARBA00022723"/>
    </source>
</evidence>
<dbReference type="GO" id="GO:0051536">
    <property type="term" value="F:iron-sulfur cluster binding"/>
    <property type="evidence" value="ECO:0007669"/>
    <property type="project" value="UniProtKB-KW"/>
</dbReference>
<dbReference type="PIRSF" id="PIRSF000857">
    <property type="entry name" value="PAPS_reductase"/>
    <property type="match status" value="1"/>
</dbReference>
<dbReference type="SUPFAM" id="SSF52402">
    <property type="entry name" value="Adenine nucleotide alpha hydrolases-like"/>
    <property type="match status" value="1"/>
</dbReference>
<evidence type="ECO:0000259" key="6">
    <source>
        <dbReference type="Pfam" id="PF01507"/>
    </source>
</evidence>
<dbReference type="EMBL" id="CASHTH010001406">
    <property type="protein sequence ID" value="CAI8014959.1"/>
    <property type="molecule type" value="Genomic_DNA"/>
</dbReference>
<dbReference type="PANTHER" id="PTHR46482:SF9">
    <property type="entry name" value="5'-ADENYLYLSULFATE REDUCTASE 1, CHLOROPLASTIC"/>
    <property type="match status" value="1"/>
</dbReference>
<keyword evidence="2" id="KW-0479">Metal-binding</keyword>